<protein>
    <submittedName>
        <fullName evidence="2">Hemerythrin domain-containing protein</fullName>
    </submittedName>
</protein>
<dbReference type="PANTHER" id="PTHR35585">
    <property type="entry name" value="HHE DOMAIN PROTEIN (AFU_ORTHOLOGUE AFUA_4G00730)"/>
    <property type="match status" value="1"/>
</dbReference>
<accession>A0ABN7L265</accession>
<evidence type="ECO:0000259" key="1">
    <source>
        <dbReference type="Pfam" id="PF01814"/>
    </source>
</evidence>
<organism evidence="2 3">
    <name type="scientific">Nitrospira defluvii</name>
    <dbReference type="NCBI Taxonomy" id="330214"/>
    <lineage>
        <taxon>Bacteria</taxon>
        <taxon>Pseudomonadati</taxon>
        <taxon>Nitrospirota</taxon>
        <taxon>Nitrospiria</taxon>
        <taxon>Nitrospirales</taxon>
        <taxon>Nitrospiraceae</taxon>
        <taxon>Nitrospira</taxon>
    </lineage>
</organism>
<gene>
    <name evidence="2" type="ORF">NSPZN2_100160</name>
</gene>
<dbReference type="Gene3D" id="1.20.120.520">
    <property type="entry name" value="nmb1532 protein domain like"/>
    <property type="match status" value="1"/>
</dbReference>
<evidence type="ECO:0000313" key="2">
    <source>
        <dbReference type="EMBL" id="CAE6727127.1"/>
    </source>
</evidence>
<comment type="caution">
    <text evidence="2">The sequence shown here is derived from an EMBL/GenBank/DDBJ whole genome shotgun (WGS) entry which is preliminary data.</text>
</comment>
<name>A0ABN7L265_9BACT</name>
<keyword evidence="3" id="KW-1185">Reference proteome</keyword>
<sequence>MATTQLKSGTPKTSIRTLRDDHRKILALFQLYLAISPDSRHATVDQILGLVEEHLHKEEALLADRASQPGDQADQLIEHVVREHEEVRAMIEDLRGSETDDDQVLDEFFEVMMQTLRMHFLAEERDLFPRLRPPAG</sequence>
<dbReference type="Proteomes" id="UP000675880">
    <property type="component" value="Unassembled WGS sequence"/>
</dbReference>
<evidence type="ECO:0000313" key="3">
    <source>
        <dbReference type="Proteomes" id="UP000675880"/>
    </source>
</evidence>
<dbReference type="EMBL" id="CAJNBJ010000002">
    <property type="protein sequence ID" value="CAE6727127.1"/>
    <property type="molecule type" value="Genomic_DNA"/>
</dbReference>
<feature type="domain" description="Hemerythrin-like" evidence="1">
    <location>
        <begin position="14"/>
        <end position="131"/>
    </location>
</feature>
<dbReference type="PANTHER" id="PTHR35585:SF1">
    <property type="entry name" value="HHE DOMAIN PROTEIN (AFU_ORTHOLOGUE AFUA_4G00730)"/>
    <property type="match status" value="1"/>
</dbReference>
<proteinExistence type="predicted"/>
<reference evidence="2 3" key="1">
    <citation type="submission" date="2021-02" db="EMBL/GenBank/DDBJ databases">
        <authorList>
            <person name="Han P."/>
        </authorList>
    </citation>
    <scope>NUCLEOTIDE SEQUENCE [LARGE SCALE GENOMIC DNA]</scope>
    <source>
        <strain evidence="2">Candidatus Nitrospira sp. ZN2</strain>
    </source>
</reference>
<dbReference type="InterPro" id="IPR012312">
    <property type="entry name" value="Hemerythrin-like"/>
</dbReference>
<dbReference type="RefSeq" id="WP_213041530.1">
    <property type="nucleotide sequence ID" value="NZ_CAJNBJ010000002.1"/>
</dbReference>
<dbReference type="Pfam" id="PF01814">
    <property type="entry name" value="Hemerythrin"/>
    <property type="match status" value="1"/>
</dbReference>